<sequence length="340" mass="37413">MPTNLQPPRSFSHFSRAATPHRVRAPPSEFGPSSHVNLDNQPAALLPSMSRPLPLILRIVVVVFFLLILRLLAYTNISFPRPPTRAAAMPRSGPIRLAVLEADTPQPQTRARVGSYTAVFTALFQGAYDTSSPPKTLADELTITGHAIVDDLHAYPALDDVDAVLISGSRHNSFDSDPWILKLVEFTRAALATNRVRVIGVCFGHQILSRALGCAVGRNPKGWEVAVTDVELTPEGREVFGLEKMRIHQMHTDIVAEFPPDAVALGSNDVCSVQAMYSPGRYIAVQGHPEFTKEIVTEILFNRHTVGVFTDELYNDGMSRVAQEHDGFAIARGFLKFLRD</sequence>
<keyword evidence="2" id="KW-0472">Membrane</keyword>
<keyword evidence="5" id="KW-1185">Reference proteome</keyword>
<name>A0A167RJU2_CORFA</name>
<dbReference type="EMBL" id="AZHB01000017">
    <property type="protein sequence ID" value="OAA58664.1"/>
    <property type="molecule type" value="Genomic_DNA"/>
</dbReference>
<organism evidence="4 5">
    <name type="scientific">Cordyceps fumosorosea (strain ARSEF 2679)</name>
    <name type="common">Isaria fumosorosea</name>
    <dbReference type="NCBI Taxonomy" id="1081104"/>
    <lineage>
        <taxon>Eukaryota</taxon>
        <taxon>Fungi</taxon>
        <taxon>Dikarya</taxon>
        <taxon>Ascomycota</taxon>
        <taxon>Pezizomycotina</taxon>
        <taxon>Sordariomycetes</taxon>
        <taxon>Hypocreomycetidae</taxon>
        <taxon>Hypocreales</taxon>
        <taxon>Cordycipitaceae</taxon>
        <taxon>Cordyceps</taxon>
    </lineage>
</organism>
<dbReference type="GeneID" id="30022739"/>
<dbReference type="PANTHER" id="PTHR42695">
    <property type="entry name" value="GLUTAMINE AMIDOTRANSFERASE YLR126C-RELATED"/>
    <property type="match status" value="1"/>
</dbReference>
<evidence type="ECO:0000259" key="3">
    <source>
        <dbReference type="Pfam" id="PF00117"/>
    </source>
</evidence>
<dbReference type="AlphaFoldDB" id="A0A167RJU2"/>
<reference evidence="4 5" key="1">
    <citation type="journal article" date="2016" name="Genome Biol. Evol.">
        <title>Divergent and convergent evolution of fungal pathogenicity.</title>
        <authorList>
            <person name="Shang Y."/>
            <person name="Xiao G."/>
            <person name="Zheng P."/>
            <person name="Cen K."/>
            <person name="Zhan S."/>
            <person name="Wang C."/>
        </authorList>
    </citation>
    <scope>NUCLEOTIDE SEQUENCE [LARGE SCALE GENOMIC DNA]</scope>
    <source>
        <strain evidence="4 5">ARSEF 2679</strain>
    </source>
</reference>
<evidence type="ECO:0000256" key="1">
    <source>
        <dbReference type="SAM" id="MobiDB-lite"/>
    </source>
</evidence>
<protein>
    <submittedName>
        <fullName evidence="4">Glutamine amidotransferase type 1</fullName>
    </submittedName>
</protein>
<feature type="domain" description="Glutamine amidotransferase" evidence="3">
    <location>
        <begin position="158"/>
        <end position="302"/>
    </location>
</feature>
<comment type="caution">
    <text evidence="4">The sequence shown here is derived from an EMBL/GenBank/DDBJ whole genome shotgun (WGS) entry which is preliminary data.</text>
</comment>
<feature type="region of interest" description="Disordered" evidence="1">
    <location>
        <begin position="1"/>
        <end position="34"/>
    </location>
</feature>
<dbReference type="GO" id="GO:0005634">
    <property type="term" value="C:nucleus"/>
    <property type="evidence" value="ECO:0007669"/>
    <property type="project" value="TreeGrafter"/>
</dbReference>
<dbReference type="SUPFAM" id="SSF52317">
    <property type="entry name" value="Class I glutamine amidotransferase-like"/>
    <property type="match status" value="1"/>
</dbReference>
<dbReference type="RefSeq" id="XP_018702539.1">
    <property type="nucleotide sequence ID" value="XM_018850051.1"/>
</dbReference>
<dbReference type="InterPro" id="IPR044992">
    <property type="entry name" value="ChyE-like"/>
</dbReference>
<dbReference type="Pfam" id="PF00117">
    <property type="entry name" value="GATase"/>
    <property type="match status" value="1"/>
</dbReference>
<feature type="transmembrane region" description="Helical" evidence="2">
    <location>
        <begin position="55"/>
        <end position="73"/>
    </location>
</feature>
<dbReference type="STRING" id="1081104.A0A167RJU2"/>
<evidence type="ECO:0000313" key="5">
    <source>
        <dbReference type="Proteomes" id="UP000076744"/>
    </source>
</evidence>
<dbReference type="InterPro" id="IPR017926">
    <property type="entry name" value="GATASE"/>
</dbReference>
<keyword evidence="4" id="KW-0315">Glutamine amidotransferase</keyword>
<dbReference type="OrthoDB" id="92161at2759"/>
<dbReference type="InterPro" id="IPR029062">
    <property type="entry name" value="Class_I_gatase-like"/>
</dbReference>
<feature type="compositionally biased region" description="Polar residues" evidence="1">
    <location>
        <begin position="1"/>
        <end position="13"/>
    </location>
</feature>
<dbReference type="GO" id="GO:0005829">
    <property type="term" value="C:cytosol"/>
    <property type="evidence" value="ECO:0007669"/>
    <property type="project" value="TreeGrafter"/>
</dbReference>
<evidence type="ECO:0000256" key="2">
    <source>
        <dbReference type="SAM" id="Phobius"/>
    </source>
</evidence>
<proteinExistence type="predicted"/>
<dbReference type="Proteomes" id="UP000076744">
    <property type="component" value="Unassembled WGS sequence"/>
</dbReference>
<dbReference type="GO" id="GO:0016740">
    <property type="term" value="F:transferase activity"/>
    <property type="evidence" value="ECO:0007669"/>
    <property type="project" value="UniProtKB-KW"/>
</dbReference>
<evidence type="ECO:0000313" key="4">
    <source>
        <dbReference type="EMBL" id="OAA58664.1"/>
    </source>
</evidence>
<dbReference type="PANTHER" id="PTHR42695:SF5">
    <property type="entry name" value="GLUTAMINE AMIDOTRANSFERASE YLR126C-RELATED"/>
    <property type="match status" value="1"/>
</dbReference>
<gene>
    <name evidence="4" type="ORF">ISF_06447</name>
</gene>
<dbReference type="PROSITE" id="PS51273">
    <property type="entry name" value="GATASE_TYPE_1"/>
    <property type="match status" value="1"/>
</dbReference>
<keyword evidence="2" id="KW-1133">Transmembrane helix</keyword>
<dbReference type="Gene3D" id="3.40.50.880">
    <property type="match status" value="1"/>
</dbReference>
<dbReference type="CDD" id="cd01741">
    <property type="entry name" value="GATase1_1"/>
    <property type="match status" value="1"/>
</dbReference>
<accession>A0A167RJU2</accession>
<keyword evidence="2" id="KW-0812">Transmembrane</keyword>
<keyword evidence="4" id="KW-0808">Transferase</keyword>